<comment type="caution">
    <text evidence="2">The sequence shown here is derived from an EMBL/GenBank/DDBJ whole genome shotgun (WGS) entry which is preliminary data.</text>
</comment>
<dbReference type="AlphaFoldDB" id="A0A7I9YX13"/>
<dbReference type="InterPro" id="IPR003870">
    <property type="entry name" value="DUF222"/>
</dbReference>
<keyword evidence="3" id="KW-1185">Reference proteome</keyword>
<dbReference type="Proteomes" id="UP000465360">
    <property type="component" value="Unassembled WGS sequence"/>
</dbReference>
<dbReference type="Pfam" id="PF02720">
    <property type="entry name" value="DUF222"/>
    <property type="match status" value="1"/>
</dbReference>
<evidence type="ECO:0000313" key="3">
    <source>
        <dbReference type="Proteomes" id="UP000465360"/>
    </source>
</evidence>
<organism evidence="2 3">
    <name type="scientific">Mycobacterium bourgelatii</name>
    <dbReference type="NCBI Taxonomy" id="1273442"/>
    <lineage>
        <taxon>Bacteria</taxon>
        <taxon>Bacillati</taxon>
        <taxon>Actinomycetota</taxon>
        <taxon>Actinomycetes</taxon>
        <taxon>Mycobacteriales</taxon>
        <taxon>Mycobacteriaceae</taxon>
        <taxon>Mycobacterium</taxon>
    </lineage>
</organism>
<proteinExistence type="predicted"/>
<dbReference type="RefSeq" id="WP_163718984.1">
    <property type="nucleotide sequence ID" value="NZ_BLKZ01000002.1"/>
</dbReference>
<sequence length="453" mass="49719">MFEGQTDADVVDAIAAAAREQNVQCARELAAIGELYARRAPVGDTERDQWAIDGHANVVAEISAALRITRARASGHLRYAIALRERLPRLAEVFARGDVCFRVVATVISRVYLVQDPKILAELDQAIARRAPKWTRLSTAKLGERIDMWVVHADPAGVRVPPERDDVRFVEVKPSSDGMAQVWAQLHGSDGVALDQKLEALADTVCREDPRNKEQRRADALRALVDGADGLQCQCGSSDCAAAQRKTDTNVVIHVLAERATIDGDSEAPGYLPGFGPVSPALLRDLATTAKLKDLVIPPLSPEPGYRPSAALADFVRCRDLTCRFPGCDAPAAVCDIDHTIPYPLGPTHACNLKLLCRFHHLLKTFYAGVAGWLDLQLPDGTVVWTSPTGHIYRTEPTGGVFFESLSQPTPMALRGLKMPRRKRTRAAERHARIMAERRINEERFAAQPPPDF</sequence>
<feature type="domain" description="HNH nuclease" evidence="1">
    <location>
        <begin position="311"/>
        <end position="362"/>
    </location>
</feature>
<evidence type="ECO:0000313" key="2">
    <source>
        <dbReference type="EMBL" id="GFG93143.1"/>
    </source>
</evidence>
<name>A0A7I9YX13_MYCBU</name>
<dbReference type="CDD" id="cd00085">
    <property type="entry name" value="HNHc"/>
    <property type="match status" value="1"/>
</dbReference>
<dbReference type="EMBL" id="BLKZ01000002">
    <property type="protein sequence ID" value="GFG93143.1"/>
    <property type="molecule type" value="Genomic_DNA"/>
</dbReference>
<dbReference type="InterPro" id="IPR003615">
    <property type="entry name" value="HNH_nuc"/>
</dbReference>
<reference evidence="2 3" key="1">
    <citation type="journal article" date="2019" name="Emerg. Microbes Infect.">
        <title>Comprehensive subspecies identification of 175 nontuberculous mycobacteria species based on 7547 genomic profiles.</title>
        <authorList>
            <person name="Matsumoto Y."/>
            <person name="Kinjo T."/>
            <person name="Motooka D."/>
            <person name="Nabeya D."/>
            <person name="Jung N."/>
            <person name="Uechi K."/>
            <person name="Horii T."/>
            <person name="Iida T."/>
            <person name="Fujita J."/>
            <person name="Nakamura S."/>
        </authorList>
    </citation>
    <scope>NUCLEOTIDE SEQUENCE [LARGE SCALE GENOMIC DNA]</scope>
    <source>
        <strain evidence="2 3">JCM 30725</strain>
    </source>
</reference>
<accession>A0A7I9YX13</accession>
<gene>
    <name evidence="2" type="ORF">MBOU_51850</name>
</gene>
<evidence type="ECO:0000259" key="1">
    <source>
        <dbReference type="SMART" id="SM00507"/>
    </source>
</evidence>
<dbReference type="SMART" id="SM00507">
    <property type="entry name" value="HNHc"/>
    <property type="match status" value="1"/>
</dbReference>
<protein>
    <recommendedName>
        <fullName evidence="1">HNH nuclease domain-containing protein</fullName>
    </recommendedName>
</protein>